<dbReference type="Proteomes" id="UP001497382">
    <property type="component" value="Unassembled WGS sequence"/>
</dbReference>
<accession>A0AAV2A448</accession>
<dbReference type="EMBL" id="CAXIEN010000102">
    <property type="protein sequence ID" value="CAL1277428.1"/>
    <property type="molecule type" value="Genomic_DNA"/>
</dbReference>
<protein>
    <submittedName>
        <fullName evidence="1">Uncharacterized protein</fullName>
    </submittedName>
</protein>
<proteinExistence type="predicted"/>
<evidence type="ECO:0000313" key="2">
    <source>
        <dbReference type="Proteomes" id="UP001497382"/>
    </source>
</evidence>
<evidence type="ECO:0000313" key="1">
    <source>
        <dbReference type="EMBL" id="CAL1277428.1"/>
    </source>
</evidence>
<keyword evidence="2" id="KW-1185">Reference proteome</keyword>
<organism evidence="1 2">
    <name type="scientific">Larinioides sclopetarius</name>
    <dbReference type="NCBI Taxonomy" id="280406"/>
    <lineage>
        <taxon>Eukaryota</taxon>
        <taxon>Metazoa</taxon>
        <taxon>Ecdysozoa</taxon>
        <taxon>Arthropoda</taxon>
        <taxon>Chelicerata</taxon>
        <taxon>Arachnida</taxon>
        <taxon>Araneae</taxon>
        <taxon>Araneomorphae</taxon>
        <taxon>Entelegynae</taxon>
        <taxon>Araneoidea</taxon>
        <taxon>Araneidae</taxon>
        <taxon>Larinioides</taxon>
    </lineage>
</organism>
<name>A0AAV2A448_9ARAC</name>
<gene>
    <name evidence="1" type="ORF">LARSCL_LOCUS9222</name>
</gene>
<reference evidence="1 2" key="1">
    <citation type="submission" date="2024-04" db="EMBL/GenBank/DDBJ databases">
        <authorList>
            <person name="Rising A."/>
            <person name="Reimegard J."/>
            <person name="Sonavane S."/>
            <person name="Akerstrom W."/>
            <person name="Nylinder S."/>
            <person name="Hedman E."/>
            <person name="Kallberg Y."/>
        </authorList>
    </citation>
    <scope>NUCLEOTIDE SEQUENCE [LARGE SCALE GENOMIC DNA]</scope>
</reference>
<comment type="caution">
    <text evidence="1">The sequence shown here is derived from an EMBL/GenBank/DDBJ whole genome shotgun (WGS) entry which is preliminary data.</text>
</comment>
<sequence length="63" mass="7233">MKYGTKLQKLEFSRRCYCTEDCKFQKAKSSLNDRICPCCEGKKCGFLPVSTKKNSFDKAAKCH</sequence>
<dbReference type="AlphaFoldDB" id="A0AAV2A448"/>
<feature type="non-terminal residue" evidence="1">
    <location>
        <position position="63"/>
    </location>
</feature>